<protein>
    <submittedName>
        <fullName evidence="1">Uncharacterized protein</fullName>
    </submittedName>
</protein>
<reference evidence="1 2" key="1">
    <citation type="submission" date="2018-11" db="EMBL/GenBank/DDBJ databases">
        <title>Proposal to divide the Flavobacteriaceae and reorganize its genera based on Amino Acid Identity values calculated from whole genome sequences.</title>
        <authorList>
            <person name="Nicholson A.C."/>
            <person name="Gulvik C.A."/>
            <person name="Whitney A.M."/>
            <person name="Humrighouse B.W."/>
            <person name="Bell M."/>
            <person name="Holmes B."/>
            <person name="Steigerwalt A.G."/>
            <person name="Villarma A."/>
            <person name="Sheth M."/>
            <person name="Batra D."/>
            <person name="Pryor J."/>
            <person name="Bernardet J.-F."/>
            <person name="Hugo C."/>
            <person name="Kampfer P."/>
            <person name="Newman J."/>
            <person name="McQuiston J.R."/>
        </authorList>
    </citation>
    <scope>NUCLEOTIDE SEQUENCE [LARGE SCALE GENOMIC DNA]</scope>
    <source>
        <strain evidence="1 2">DSM 16927</strain>
    </source>
</reference>
<sequence>MEKREANMNFMLNNLAGYGISFYLCPTENESTFSSAESPLMGINIIHYERDRRKKNFQVLVNKTCEIKKSLYLCSPNKTGAQE</sequence>
<keyword evidence="2" id="KW-1185">Reference proteome</keyword>
<organism evidence="1 2">
    <name type="scientific">Chryseobacterium joostei</name>
    <dbReference type="NCBI Taxonomy" id="112234"/>
    <lineage>
        <taxon>Bacteria</taxon>
        <taxon>Pseudomonadati</taxon>
        <taxon>Bacteroidota</taxon>
        <taxon>Flavobacteriia</taxon>
        <taxon>Flavobacteriales</taxon>
        <taxon>Weeksellaceae</taxon>
        <taxon>Chryseobacterium group</taxon>
        <taxon>Chryseobacterium</taxon>
    </lineage>
</organism>
<dbReference type="Proteomes" id="UP000279541">
    <property type="component" value="Chromosome"/>
</dbReference>
<evidence type="ECO:0000313" key="2">
    <source>
        <dbReference type="Proteomes" id="UP000279541"/>
    </source>
</evidence>
<gene>
    <name evidence="1" type="ORF">EG359_18125</name>
</gene>
<name>A0ABM7BQB1_9FLAO</name>
<evidence type="ECO:0000313" key="1">
    <source>
        <dbReference type="EMBL" id="AZB01415.1"/>
    </source>
</evidence>
<proteinExistence type="predicted"/>
<accession>A0ABM7BQB1</accession>
<dbReference type="EMBL" id="CP033926">
    <property type="protein sequence ID" value="AZB01415.1"/>
    <property type="molecule type" value="Genomic_DNA"/>
</dbReference>